<reference evidence="2 3" key="1">
    <citation type="submission" date="2022-10" db="EMBL/GenBank/DDBJ databases">
        <title>The complete genomes of actinobacterial strains from the NBC collection.</title>
        <authorList>
            <person name="Joergensen T.S."/>
            <person name="Alvarez Arevalo M."/>
            <person name="Sterndorff E.B."/>
            <person name="Faurdal D."/>
            <person name="Vuksanovic O."/>
            <person name="Mourched A.-S."/>
            <person name="Charusanti P."/>
            <person name="Shaw S."/>
            <person name="Blin K."/>
            <person name="Weber T."/>
        </authorList>
    </citation>
    <scope>NUCLEOTIDE SEQUENCE [LARGE SCALE GENOMIC DNA]</scope>
    <source>
        <strain evidence="2 3">NBC 01753</strain>
    </source>
</reference>
<name>A0ABZ1GWP1_9ACTN</name>
<evidence type="ECO:0000313" key="2">
    <source>
        <dbReference type="EMBL" id="WSD09707.1"/>
    </source>
</evidence>
<dbReference type="EMBL" id="CP109134">
    <property type="protein sequence ID" value="WSD09707.1"/>
    <property type="molecule type" value="Genomic_DNA"/>
</dbReference>
<feature type="transmembrane region" description="Helical" evidence="1">
    <location>
        <begin position="12"/>
        <end position="35"/>
    </location>
</feature>
<dbReference type="GeneID" id="91547074"/>
<dbReference type="Proteomes" id="UP001335325">
    <property type="component" value="Chromosome"/>
</dbReference>
<gene>
    <name evidence="2" type="ORF">OIE73_30890</name>
</gene>
<proteinExistence type="predicted"/>
<keyword evidence="3" id="KW-1185">Reference proteome</keyword>
<sequence>MNEATRPDDVTVVLLAGPFTVAGMVLDHLMVVLPWSAGTRERARA</sequence>
<evidence type="ECO:0000313" key="3">
    <source>
        <dbReference type="Proteomes" id="UP001335325"/>
    </source>
</evidence>
<keyword evidence="1" id="KW-0472">Membrane</keyword>
<protein>
    <submittedName>
        <fullName evidence="2">Uncharacterized protein</fullName>
    </submittedName>
</protein>
<evidence type="ECO:0000256" key="1">
    <source>
        <dbReference type="SAM" id="Phobius"/>
    </source>
</evidence>
<accession>A0ABZ1GWP1</accession>
<keyword evidence="1" id="KW-1133">Transmembrane helix</keyword>
<organism evidence="2 3">
    <name type="scientific">Streptomyces hirsutus</name>
    <dbReference type="NCBI Taxonomy" id="35620"/>
    <lineage>
        <taxon>Bacteria</taxon>
        <taxon>Bacillati</taxon>
        <taxon>Actinomycetota</taxon>
        <taxon>Actinomycetes</taxon>
        <taxon>Kitasatosporales</taxon>
        <taxon>Streptomycetaceae</taxon>
        <taxon>Streptomyces</taxon>
    </lineage>
</organism>
<keyword evidence="1" id="KW-0812">Transmembrane</keyword>
<dbReference type="RefSeq" id="WP_326755458.1">
    <property type="nucleotide sequence ID" value="NZ_CP109134.1"/>
</dbReference>